<sequence>MPENPTTIMWTLYFLAHHYDYMNEHIKAEDFIEKAIAHTPTVVELFLCQARIKKHRGDIIGATELMKHAHELDTADRYVNCKLVKYQMRCGSYETAIDYAGRFTKETTDPLTSLVDMQTLWIEIELAYSFLKRGKLGQALKVCHEIDNQFSNFYDDQYDFHSYCMRKATICGYADLIKNSDVIRNHKIFIRAAVLATKIYLQLQDVKEGKIPSPIEPKKKVDDKKKPNNVYKKVEEKKDDLFKFKIDDETCESFIKVENPLKNASEFMNQLLHLDVNDMDYYLENPLKNASEFMIQLLHLDVNDMDYYRYAFELYQRMDKFLVMTKLIAKAYRKFPSHPDFQKIWNDYVNYLESHPQTDIAKEASEVLFEKITAGQTKVEAQNLAIKV</sequence>
<protein>
    <submittedName>
        <fullName evidence="2">Uncharacterized protein</fullName>
    </submittedName>
</protein>
<proteinExistence type="predicted"/>
<accession>A0AC34QHT3</accession>
<organism evidence="1 2">
    <name type="scientific">Panagrolaimus sp. JU765</name>
    <dbReference type="NCBI Taxonomy" id="591449"/>
    <lineage>
        <taxon>Eukaryota</taxon>
        <taxon>Metazoa</taxon>
        <taxon>Ecdysozoa</taxon>
        <taxon>Nematoda</taxon>
        <taxon>Chromadorea</taxon>
        <taxon>Rhabditida</taxon>
        <taxon>Tylenchina</taxon>
        <taxon>Panagrolaimomorpha</taxon>
        <taxon>Panagrolaimoidea</taxon>
        <taxon>Panagrolaimidae</taxon>
        <taxon>Panagrolaimus</taxon>
    </lineage>
</organism>
<dbReference type="WBParaSite" id="JU765_v2.g16574.t3">
    <property type="protein sequence ID" value="JU765_v2.g16574.t3"/>
    <property type="gene ID" value="JU765_v2.g16574"/>
</dbReference>
<dbReference type="Proteomes" id="UP000887576">
    <property type="component" value="Unplaced"/>
</dbReference>
<reference evidence="2" key="1">
    <citation type="submission" date="2022-11" db="UniProtKB">
        <authorList>
            <consortium name="WormBaseParasite"/>
        </authorList>
    </citation>
    <scope>IDENTIFICATION</scope>
</reference>
<evidence type="ECO:0000313" key="1">
    <source>
        <dbReference type="Proteomes" id="UP000887576"/>
    </source>
</evidence>
<name>A0AC34QHT3_9BILA</name>
<evidence type="ECO:0000313" key="2">
    <source>
        <dbReference type="WBParaSite" id="JU765_v2.g16574.t3"/>
    </source>
</evidence>